<sequence length="157" mass="17933">MAPEVPAHQIVRHLIEVVNDPTHVRRTETPMFRASKRRLKQDGHYRCYICGTTQNLQVHHYGAEWMFAEVVDYDKLKAWLLEWDVYGYSHLLRHQPLTSVDDVRNCLVLCREHHLSGPADGAANGIHDISFPAWISQKLVKTGAETVPQDADPADGR</sequence>
<organism evidence="1 2">
    <name type="scientific">Sulfobacillus acidophilus</name>
    <dbReference type="NCBI Taxonomy" id="53633"/>
    <lineage>
        <taxon>Bacteria</taxon>
        <taxon>Bacillati</taxon>
        <taxon>Bacillota</taxon>
        <taxon>Clostridia</taxon>
        <taxon>Eubacteriales</taxon>
        <taxon>Clostridiales Family XVII. Incertae Sedis</taxon>
        <taxon>Sulfobacillus</taxon>
    </lineage>
</organism>
<dbReference type="EMBL" id="PXYV01000089">
    <property type="protein sequence ID" value="PSR20080.1"/>
    <property type="molecule type" value="Genomic_DNA"/>
</dbReference>
<accession>A0A2T2WCY0</accession>
<comment type="caution">
    <text evidence="1">The sequence shown here is derived from an EMBL/GenBank/DDBJ whole genome shotgun (WGS) entry which is preliminary data.</text>
</comment>
<gene>
    <name evidence="1" type="ORF">C7B45_16645</name>
</gene>
<reference evidence="1 2" key="1">
    <citation type="journal article" date="2014" name="BMC Genomics">
        <title>Comparison of environmental and isolate Sulfobacillus genomes reveals diverse carbon, sulfur, nitrogen, and hydrogen metabolisms.</title>
        <authorList>
            <person name="Justice N.B."/>
            <person name="Norman A."/>
            <person name="Brown C.T."/>
            <person name="Singh A."/>
            <person name="Thomas B.C."/>
            <person name="Banfield J.F."/>
        </authorList>
    </citation>
    <scope>NUCLEOTIDE SEQUENCE [LARGE SCALE GENOMIC DNA]</scope>
    <source>
        <strain evidence="1">AMDSBA3</strain>
    </source>
</reference>
<dbReference type="Proteomes" id="UP000241848">
    <property type="component" value="Unassembled WGS sequence"/>
</dbReference>
<proteinExistence type="predicted"/>
<evidence type="ECO:0000313" key="1">
    <source>
        <dbReference type="EMBL" id="PSR20080.1"/>
    </source>
</evidence>
<dbReference type="AlphaFoldDB" id="A0A2T2WCY0"/>
<evidence type="ECO:0000313" key="2">
    <source>
        <dbReference type="Proteomes" id="UP000241848"/>
    </source>
</evidence>
<name>A0A2T2WCY0_9FIRM</name>
<protein>
    <submittedName>
        <fullName evidence="1">Uncharacterized protein</fullName>
    </submittedName>
</protein>